<dbReference type="PANTHER" id="PTHR15197">
    <property type="entry name" value="COILIN P80"/>
    <property type="match status" value="1"/>
</dbReference>
<evidence type="ECO:0008006" key="6">
    <source>
        <dbReference type="Google" id="ProtNLM"/>
    </source>
</evidence>
<dbReference type="EMBL" id="CM026425">
    <property type="protein sequence ID" value="KAG0577761.1"/>
    <property type="molecule type" value="Genomic_DNA"/>
</dbReference>
<dbReference type="AlphaFoldDB" id="A0A8T0I4U4"/>
<feature type="compositionally biased region" description="Basic residues" evidence="1">
    <location>
        <begin position="388"/>
        <end position="398"/>
    </location>
</feature>
<dbReference type="InterPro" id="IPR024822">
    <property type="entry name" value="Coilin"/>
</dbReference>
<evidence type="ECO:0000256" key="1">
    <source>
        <dbReference type="SAM" id="MobiDB-lite"/>
    </source>
</evidence>
<organism evidence="4 5">
    <name type="scientific">Ceratodon purpureus</name>
    <name type="common">Fire moss</name>
    <name type="synonym">Dicranum purpureum</name>
    <dbReference type="NCBI Taxonomy" id="3225"/>
    <lineage>
        <taxon>Eukaryota</taxon>
        <taxon>Viridiplantae</taxon>
        <taxon>Streptophyta</taxon>
        <taxon>Embryophyta</taxon>
        <taxon>Bryophyta</taxon>
        <taxon>Bryophytina</taxon>
        <taxon>Bryopsida</taxon>
        <taxon>Dicranidae</taxon>
        <taxon>Pseudoditrichales</taxon>
        <taxon>Ditrichaceae</taxon>
        <taxon>Ceratodon</taxon>
    </lineage>
</organism>
<dbReference type="PANTHER" id="PTHR15197:SF0">
    <property type="entry name" value="COILIN"/>
    <property type="match status" value="1"/>
</dbReference>
<protein>
    <recommendedName>
        <fullName evidence="6">Coilin</fullName>
    </recommendedName>
</protein>
<proteinExistence type="predicted"/>
<sequence>MHALGGRELELELALCVAMDAARSAVRIRLCFHDSVLLSKAQADQGLAKSWYLVHADVFSVGQLVARIVHDYRLQEACPHGVVLEMSGFVLPPAQSTRILQDSDLVSVRRKQDGGSGGQSRELITNSLSVDNEEIDHGNRIGRADFLALEEFEKEAGGYQSEHSEDSDAEFSLGSGKNSRDEFERVRKLSAKESSGKKRKRSYRTDAQTQIDELISSKSRKRLEVLDPEPLAVVKPKSSEKKRRKKVTGGDHGSSQILALEGLPSSEHIEGGAKTEKKKKKKKVGESGERTGLDLNSEDRTGSKEKNSKERKSKSVKETADLEGPRLKVAGEDREASREGRKFRKRQDTNQVDHGRELLNKKREVKGDDGSSLNNENSPAEKKQPSRSARRKKAKKRWLREQKQNGVVPKQDDVKSQQEVKLESSESETSEEDVEAEEVEAEEVEAEEEVLPIMVAPGHIRFERDEDVREEGHRASIVLSYPEVQCKKQGQAWGQEKYLGRYSKDSQDLRSGKMEDRLSHATIKQTPNFEKLPFLNRAPRVGDLLAYRLVELTASWTPELSNYRVGKVSLHDATTKMISMIPVPEYPIHVQQPEDVDENGQPYEEPDEALFLPPYNSDGSLEVNLSTLMEVRVLEEGPPGCSTATQVDVHAQDAFDVPTEPLQPVTFSSKVPQEDVESAACINLNTASSAVSSQSNQAELKSGGDSEAGGPSLATETEPVSEQLTDAGWQDLLSEEINKKKLELALRASAGSGAQNCDNVQDQPPTDGVRHNLHKDGTLAENGKRLPRTNGAPIIRHRYLRTGALGPTMALLRANQVL</sequence>
<evidence type="ECO:0000259" key="2">
    <source>
        <dbReference type="Pfam" id="PF15862"/>
    </source>
</evidence>
<evidence type="ECO:0000313" key="4">
    <source>
        <dbReference type="EMBL" id="KAG0577761.1"/>
    </source>
</evidence>
<feature type="compositionally biased region" description="Basic and acidic residues" evidence="1">
    <location>
        <begin position="178"/>
        <end position="196"/>
    </location>
</feature>
<feature type="compositionally biased region" description="Basic and acidic residues" evidence="1">
    <location>
        <begin position="284"/>
        <end position="369"/>
    </location>
</feature>
<evidence type="ECO:0000313" key="5">
    <source>
        <dbReference type="Proteomes" id="UP000822688"/>
    </source>
</evidence>
<dbReference type="GO" id="GO:0000387">
    <property type="term" value="P:spliceosomal snRNP assembly"/>
    <property type="evidence" value="ECO:0007669"/>
    <property type="project" value="TreeGrafter"/>
</dbReference>
<keyword evidence="5" id="KW-1185">Reference proteome</keyword>
<feature type="compositionally biased region" description="Low complexity" evidence="1">
    <location>
        <begin position="689"/>
        <end position="698"/>
    </location>
</feature>
<dbReference type="Pfam" id="PF15862">
    <property type="entry name" value="Coilin_N"/>
    <property type="match status" value="1"/>
</dbReference>
<comment type="caution">
    <text evidence="4">The sequence shown here is derived from an EMBL/GenBank/DDBJ whole genome shotgun (WGS) entry which is preliminary data.</text>
</comment>
<feature type="domain" description="Coilin tudor" evidence="3">
    <location>
        <begin position="528"/>
        <end position="636"/>
    </location>
</feature>
<reference evidence="4" key="1">
    <citation type="submission" date="2020-06" db="EMBL/GenBank/DDBJ databases">
        <title>WGS assembly of Ceratodon purpureus strain R40.</title>
        <authorList>
            <person name="Carey S.B."/>
            <person name="Jenkins J."/>
            <person name="Shu S."/>
            <person name="Lovell J.T."/>
            <person name="Sreedasyam A."/>
            <person name="Maumus F."/>
            <person name="Tiley G.P."/>
            <person name="Fernandez-Pozo N."/>
            <person name="Barry K."/>
            <person name="Chen C."/>
            <person name="Wang M."/>
            <person name="Lipzen A."/>
            <person name="Daum C."/>
            <person name="Saski C.A."/>
            <person name="Payton A.C."/>
            <person name="Mcbreen J.C."/>
            <person name="Conrad R.E."/>
            <person name="Kollar L.M."/>
            <person name="Olsson S."/>
            <person name="Huttunen S."/>
            <person name="Landis J.B."/>
            <person name="Wickett N.J."/>
            <person name="Johnson M.G."/>
            <person name="Rensing S.A."/>
            <person name="Grimwood J."/>
            <person name="Schmutz J."/>
            <person name="Mcdaniel S.F."/>
        </authorList>
    </citation>
    <scope>NUCLEOTIDE SEQUENCE</scope>
    <source>
        <strain evidence="4">R40</strain>
    </source>
</reference>
<dbReference type="GO" id="GO:0030620">
    <property type="term" value="F:U2 snRNA binding"/>
    <property type="evidence" value="ECO:0007669"/>
    <property type="project" value="TreeGrafter"/>
</dbReference>
<accession>A0A8T0I4U4</accession>
<gene>
    <name evidence="4" type="ORF">KC19_5G179500</name>
</gene>
<evidence type="ECO:0000259" key="3">
    <source>
        <dbReference type="Pfam" id="PF23086"/>
    </source>
</evidence>
<feature type="region of interest" description="Disordered" evidence="1">
    <location>
        <begin position="689"/>
        <end position="722"/>
    </location>
</feature>
<dbReference type="Proteomes" id="UP000822688">
    <property type="component" value="Chromosome 5"/>
</dbReference>
<feature type="region of interest" description="Disordered" evidence="1">
    <location>
        <begin position="157"/>
        <end position="444"/>
    </location>
</feature>
<dbReference type="GO" id="GO:0030619">
    <property type="term" value="F:U1 snRNA binding"/>
    <property type="evidence" value="ECO:0007669"/>
    <property type="project" value="TreeGrafter"/>
</dbReference>
<feature type="compositionally biased region" description="Basic and acidic residues" evidence="1">
    <location>
        <begin position="410"/>
        <end position="424"/>
    </location>
</feature>
<feature type="compositionally biased region" description="Acidic residues" evidence="1">
    <location>
        <begin position="425"/>
        <end position="444"/>
    </location>
</feature>
<dbReference type="InterPro" id="IPR056398">
    <property type="entry name" value="Tudor_Coilin"/>
</dbReference>
<feature type="domain" description="Coilin N-terminal" evidence="2">
    <location>
        <begin position="26"/>
        <end position="222"/>
    </location>
</feature>
<dbReference type="Pfam" id="PF23086">
    <property type="entry name" value="Tudor_Coilin"/>
    <property type="match status" value="1"/>
</dbReference>
<dbReference type="InterPro" id="IPR031722">
    <property type="entry name" value="Coilin_N"/>
</dbReference>
<name>A0A8T0I4U4_CERPU</name>
<dbReference type="GO" id="GO:0015030">
    <property type="term" value="C:Cajal body"/>
    <property type="evidence" value="ECO:0007669"/>
    <property type="project" value="TreeGrafter"/>
</dbReference>